<organism evidence="2">
    <name type="scientific">freshwater metagenome</name>
    <dbReference type="NCBI Taxonomy" id="449393"/>
    <lineage>
        <taxon>unclassified sequences</taxon>
        <taxon>metagenomes</taxon>
        <taxon>ecological metagenomes</taxon>
    </lineage>
</organism>
<feature type="transmembrane region" description="Helical" evidence="1">
    <location>
        <begin position="191"/>
        <end position="212"/>
    </location>
</feature>
<name>A0A6J6V1V7_9ZZZZ</name>
<keyword evidence="1" id="KW-1133">Transmembrane helix</keyword>
<feature type="transmembrane region" description="Helical" evidence="1">
    <location>
        <begin position="242"/>
        <end position="265"/>
    </location>
</feature>
<feature type="transmembrane region" description="Helical" evidence="1">
    <location>
        <begin position="125"/>
        <end position="149"/>
    </location>
</feature>
<evidence type="ECO:0000313" key="2">
    <source>
        <dbReference type="EMBL" id="CAB4765676.1"/>
    </source>
</evidence>
<dbReference type="AlphaFoldDB" id="A0A6J6V1V7"/>
<accession>A0A6J6V1V7</accession>
<gene>
    <name evidence="2" type="ORF">UFOPK2761_03019</name>
</gene>
<feature type="transmembrane region" description="Helical" evidence="1">
    <location>
        <begin position="161"/>
        <end position="184"/>
    </location>
</feature>
<evidence type="ECO:0000256" key="1">
    <source>
        <dbReference type="SAM" id="Phobius"/>
    </source>
</evidence>
<keyword evidence="1" id="KW-0472">Membrane</keyword>
<reference evidence="2" key="1">
    <citation type="submission" date="2020-05" db="EMBL/GenBank/DDBJ databases">
        <authorList>
            <person name="Chiriac C."/>
            <person name="Salcher M."/>
            <person name="Ghai R."/>
            <person name="Kavagutti S V."/>
        </authorList>
    </citation>
    <scope>NUCLEOTIDE SEQUENCE</scope>
</reference>
<feature type="transmembrane region" description="Helical" evidence="1">
    <location>
        <begin position="78"/>
        <end position="98"/>
    </location>
</feature>
<protein>
    <submittedName>
        <fullName evidence="2">Unannotated protein</fullName>
    </submittedName>
</protein>
<dbReference type="EMBL" id="CAEZYQ010000033">
    <property type="protein sequence ID" value="CAB4765676.1"/>
    <property type="molecule type" value="Genomic_DNA"/>
</dbReference>
<proteinExistence type="predicted"/>
<sequence>MSTPTPSAPSTGYAPVRPLDVTGTAPIPFARLVSVELRKMWDTRAGLWLLGSIVVVTAAFMLIFFFVADSSDRVFDNFIAFAATPQGFLLPVLGILLVTQEWGQRTAMVTFALEPSRAKVVSAKVVAALVFGAAAFVAALLLAAVFTAVGGASGGFEGVDAWLFGLFFLLQLLTIIQGLAYGLLLLNSPAAIVTFFVAPIASSIIFNVVPALRDAAPWLDLGTAQQPLFELGGGDSLTGEQWAQLGTTTLVWILIPFALGLVRVLRAELK</sequence>
<feature type="transmembrane region" description="Helical" evidence="1">
    <location>
        <begin position="47"/>
        <end position="66"/>
    </location>
</feature>
<keyword evidence="1" id="KW-0812">Transmembrane</keyword>